<keyword evidence="3" id="KW-1185">Reference proteome</keyword>
<comment type="caution">
    <text evidence="2">The sequence shown here is derived from an EMBL/GenBank/DDBJ whole genome shotgun (WGS) entry which is preliminary data.</text>
</comment>
<reference evidence="2" key="1">
    <citation type="submission" date="2020-07" db="EMBL/GenBank/DDBJ databases">
        <title>Genome sequence and genetic diversity analysis of an under-domesticated orphan crop, white fonio (Digitaria exilis).</title>
        <authorList>
            <person name="Bennetzen J.L."/>
            <person name="Chen S."/>
            <person name="Ma X."/>
            <person name="Wang X."/>
            <person name="Yssel A.E.J."/>
            <person name="Chaluvadi S.R."/>
            <person name="Johnson M."/>
            <person name="Gangashetty P."/>
            <person name="Hamidou F."/>
            <person name="Sanogo M.D."/>
            <person name="Zwaenepoel A."/>
            <person name="Wallace J."/>
            <person name="Van De Peer Y."/>
            <person name="Van Deynze A."/>
        </authorList>
    </citation>
    <scope>NUCLEOTIDE SEQUENCE</scope>
    <source>
        <tissue evidence="2">Leaves</tissue>
    </source>
</reference>
<dbReference type="AlphaFoldDB" id="A0A835F0C8"/>
<name>A0A835F0C8_9POAL</name>
<gene>
    <name evidence="2" type="ORF">HU200_021402</name>
</gene>
<feature type="compositionally biased region" description="Basic and acidic residues" evidence="1">
    <location>
        <begin position="33"/>
        <end position="48"/>
    </location>
</feature>
<organism evidence="2 3">
    <name type="scientific">Digitaria exilis</name>
    <dbReference type="NCBI Taxonomy" id="1010633"/>
    <lineage>
        <taxon>Eukaryota</taxon>
        <taxon>Viridiplantae</taxon>
        <taxon>Streptophyta</taxon>
        <taxon>Embryophyta</taxon>
        <taxon>Tracheophyta</taxon>
        <taxon>Spermatophyta</taxon>
        <taxon>Magnoliopsida</taxon>
        <taxon>Liliopsida</taxon>
        <taxon>Poales</taxon>
        <taxon>Poaceae</taxon>
        <taxon>PACMAD clade</taxon>
        <taxon>Panicoideae</taxon>
        <taxon>Panicodae</taxon>
        <taxon>Paniceae</taxon>
        <taxon>Anthephorinae</taxon>
        <taxon>Digitaria</taxon>
    </lineage>
</organism>
<protein>
    <submittedName>
        <fullName evidence="2">Uncharacterized protein</fullName>
    </submittedName>
</protein>
<dbReference type="EMBL" id="JACEFO010001663">
    <property type="protein sequence ID" value="KAF8724370.1"/>
    <property type="molecule type" value="Genomic_DNA"/>
</dbReference>
<evidence type="ECO:0000313" key="2">
    <source>
        <dbReference type="EMBL" id="KAF8724370.1"/>
    </source>
</evidence>
<dbReference type="Proteomes" id="UP000636709">
    <property type="component" value="Unassembled WGS sequence"/>
</dbReference>
<proteinExistence type="predicted"/>
<evidence type="ECO:0000256" key="1">
    <source>
        <dbReference type="SAM" id="MobiDB-lite"/>
    </source>
</evidence>
<evidence type="ECO:0000313" key="3">
    <source>
        <dbReference type="Proteomes" id="UP000636709"/>
    </source>
</evidence>
<feature type="compositionally biased region" description="Basic and acidic residues" evidence="1">
    <location>
        <begin position="65"/>
        <end position="83"/>
    </location>
</feature>
<feature type="compositionally biased region" description="Polar residues" evidence="1">
    <location>
        <begin position="88"/>
        <end position="105"/>
    </location>
</feature>
<sequence length="119" mass="13540">MMLVESIQWTVMLRKPKKRKKSNCTRTACNDGDDGKGRPEANKRDKIGLRVKKKNREAEAGAWNRTEDTNHHLDHDAKEAQERKKTKLSNWQSNGAGVTGCTRTAYNDGDDNNERLEAN</sequence>
<accession>A0A835F0C8</accession>
<feature type="region of interest" description="Disordered" evidence="1">
    <location>
        <begin position="15"/>
        <end position="119"/>
    </location>
</feature>